<reference evidence="2 3" key="1">
    <citation type="submission" date="2013-07" db="EMBL/GenBank/DDBJ databases">
        <title>Draft genome sequence of Pseudoalteromonas luteoviolacea 2ta16.</title>
        <authorList>
            <person name="Allen E.E."/>
            <person name="Azam F."/>
            <person name="Podell S."/>
        </authorList>
    </citation>
    <scope>NUCLEOTIDE SEQUENCE [LARGE SCALE GENOMIC DNA]</scope>
    <source>
        <strain evidence="2 3">2ta16</strain>
    </source>
</reference>
<gene>
    <name evidence="2" type="ORF">PL2TA16_02213</name>
</gene>
<dbReference type="EMBL" id="AUSV01000002">
    <property type="protein sequence ID" value="ESP95470.1"/>
    <property type="molecule type" value="Genomic_DNA"/>
</dbReference>
<dbReference type="Proteomes" id="UP000017820">
    <property type="component" value="Unassembled WGS sequence"/>
</dbReference>
<evidence type="ECO:0000313" key="2">
    <source>
        <dbReference type="EMBL" id="ESP95470.1"/>
    </source>
</evidence>
<evidence type="ECO:0000259" key="1">
    <source>
        <dbReference type="Pfam" id="PF16075"/>
    </source>
</evidence>
<comment type="caution">
    <text evidence="2">The sequence shown here is derived from an EMBL/GenBank/DDBJ whole genome shotgun (WGS) entry which is preliminary data.</text>
</comment>
<proteinExistence type="predicted"/>
<dbReference type="AlphaFoldDB" id="V4HXC7"/>
<dbReference type="Pfam" id="PF16075">
    <property type="entry name" value="DUF4815"/>
    <property type="match status" value="1"/>
</dbReference>
<sequence length="654" mass="72590">MLEDYYEKFHADSGYERLLFRAGKGLQSRELNDLQSQVSHQLKGVADVLLKDGDLVKGGEVVIDAKLATALITEGEVYIAGQVRPVPSSVVPIDMAASVDIGVWLTHNVVTEEHDPSLRDPAVDAINYDEPGAARLQQICQWGLLSDAIGPDDAFYPVHKIEQGTLIIKQPPPQLDAVTQALARYDREANGGSYVVEGMSLSYRGAELEQQGFSLEEGKAHIEGYEVAFATARTAQFDYDPDIGSVKEEPKTFQANDQGVMRIDTDFFPVRQIEEVNVTVEKATQLTRGQLSGGEDLLPDESVLEILSITQGDTTYIQGADFIFLRNHISWQLSGQEPAGGSQYEVTYRYRKQLTLDYDEYGFNLNKQLADGGNVVDNTLVTIDYQWYRPRIDLIVLDRLGQIKRIKGQASHQFPTAPKAPAHHLALAQVTQSWLSNQAPDIENLAVRAVSMSQLEQMQNQIGDLYQLLAIERLRNDANSQDPASKYGVFVDPFIDDDMRDAGIAQTAAIVDGELVLPLSADIAELPVPNEGLLTLPFELEDVLEQPKQTGSMKINPYQAVEPIPATITLTPSLDHWTQTQRNWTSPITRRFTRGGGWARRTTQNTQTQVVSRTTRSAEFLRRRWVTFSLSGFGGGEALQRVVFDGIAVTPEEI</sequence>
<organism evidence="2 3">
    <name type="scientific">Pseudoalteromonas luteoviolacea (strain 2ta16)</name>
    <dbReference type="NCBI Taxonomy" id="1353533"/>
    <lineage>
        <taxon>Bacteria</taxon>
        <taxon>Pseudomonadati</taxon>
        <taxon>Pseudomonadota</taxon>
        <taxon>Gammaproteobacteria</taxon>
        <taxon>Alteromonadales</taxon>
        <taxon>Pseudoalteromonadaceae</taxon>
        <taxon>Pseudoalteromonas</taxon>
    </lineage>
</organism>
<protein>
    <recommendedName>
        <fullName evidence="1">DUF4815 domain-containing protein</fullName>
    </recommendedName>
</protein>
<dbReference type="RefSeq" id="WP_023397083.1">
    <property type="nucleotide sequence ID" value="NZ_AUSV01000002.1"/>
</dbReference>
<evidence type="ECO:0000313" key="3">
    <source>
        <dbReference type="Proteomes" id="UP000017820"/>
    </source>
</evidence>
<feature type="domain" description="DUF4815" evidence="1">
    <location>
        <begin position="6"/>
        <end position="584"/>
    </location>
</feature>
<dbReference type="PATRIC" id="fig|1353533.3.peg.110"/>
<dbReference type="InterPro" id="IPR032096">
    <property type="entry name" value="DUF4815"/>
</dbReference>
<accession>V4HXC7</accession>
<name>V4HXC7_PSEL2</name>